<evidence type="ECO:0000256" key="1">
    <source>
        <dbReference type="ARBA" id="ARBA00009009"/>
    </source>
</evidence>
<name>A0ABQ0LHR1_MYCCL</name>
<feature type="region of interest" description="Disordered" evidence="3">
    <location>
        <begin position="641"/>
        <end position="663"/>
    </location>
</feature>
<dbReference type="PANTHER" id="PTHR43283">
    <property type="entry name" value="BETA-LACTAMASE-RELATED"/>
    <property type="match status" value="1"/>
</dbReference>
<sequence length="815" mass="90657">MDSLPVELVGLIFANYIASEPPRIGSPNRLRTGPLVLSSVCSRWRAVAFSLPELWSALRIYPPIGDRAAKQDTLEILKIWLLRASTSALDIYVSNAFPRGRIVEILDVLVPFSAQIRSLDIAIKDHLPIPSDFVSDNLQTLSLEFRFDRRNDYDMPPQLGAAALKRLTLANPTRRSATNIPLENITHLEFLLGRGSGERESLIHVLQRTPNLQELVAELPQVRTWVAISALPRTPVVLSHLHAMRLVYTEADGQTLVPHIVLPNLRSLEIDGLHYGLTRLLNLAERSSWNLRSLRLQQMECMPMLGILQVPSNSTLESVEIEWPKDSLIMFFLVLQSDALFLPAIRKLSIRAFRPTEEEVYQMVDSIWARAASLTALEVGLIRSEDVGRVRTELSHVTAALDVTILQDMDKLDALLTASVAKPGEKTTKDQLLGVAAVIVNKDGVLYRGSAGVESTKPGSPPFTPDSVTAVASMTKIVTATTAMRLVEQGKIGLDDDVRPLIPKLAAMQILRGFLQLGQDVPYLEENTTPITLRQLLLHTAGNFTTWLDPDCARWAKYAGFDYVARYKAGTSDVYDTPLKFTPGHGWVYGSGLDWAGQVVEAVSGQRLGDFMRAEVFDPLGMPLSTFKRLELPSFVPSVDRDPETGVMTSKEDEETPVDPRVQSGGAGLYMSANEHTRVLQSLLRSLSGEKDGVVLRKETVEEMFRPQLNAAEKRMLNFTVKTNPQGFAPEFHLEMPLQYGISGMINLEDEPGKRKKGSMTWSGAYNSRWFVDPETGIAVALFTNIWPFGDAALLKLWDKLERTIYGDFLPSLRL</sequence>
<dbReference type="SUPFAM" id="SSF56601">
    <property type="entry name" value="beta-lactamase/transpeptidase-like"/>
    <property type="match status" value="1"/>
</dbReference>
<reference evidence="5" key="1">
    <citation type="submission" date="2014-09" db="EMBL/GenBank/DDBJ databases">
        <title>Genome sequence of the luminous mushroom Mycena chlorophos for searching fungal bioluminescence genes.</title>
        <authorList>
            <person name="Tanaka Y."/>
            <person name="Kasuga D."/>
            <person name="Oba Y."/>
            <person name="Hase S."/>
            <person name="Sato K."/>
            <person name="Oba Y."/>
            <person name="Sakakibara Y."/>
        </authorList>
    </citation>
    <scope>NUCLEOTIDE SEQUENCE</scope>
</reference>
<feature type="domain" description="Beta-lactamase-related" evidence="4">
    <location>
        <begin position="429"/>
        <end position="791"/>
    </location>
</feature>
<evidence type="ECO:0000256" key="2">
    <source>
        <dbReference type="ARBA" id="ARBA00022801"/>
    </source>
</evidence>
<protein>
    <recommendedName>
        <fullName evidence="4">Beta-lactamase-related domain-containing protein</fullName>
    </recommendedName>
</protein>
<dbReference type="Pfam" id="PF00144">
    <property type="entry name" value="Beta-lactamase"/>
    <property type="match status" value="1"/>
</dbReference>
<dbReference type="PANTHER" id="PTHR43283:SF17">
    <property type="entry name" value="(LOVD), PUTATIVE (AFU_ORTHOLOGUE AFUA_5G00920)-RELATED"/>
    <property type="match status" value="1"/>
</dbReference>
<evidence type="ECO:0000313" key="5">
    <source>
        <dbReference type="EMBL" id="GAT50580.1"/>
    </source>
</evidence>
<comment type="similarity">
    <text evidence="1">Belongs to the class-A beta-lactamase family.</text>
</comment>
<dbReference type="InterPro" id="IPR001466">
    <property type="entry name" value="Beta-lactam-related"/>
</dbReference>
<keyword evidence="2" id="KW-0378">Hydrolase</keyword>
<gene>
    <name evidence="5" type="ORF">MCHLO_07804</name>
</gene>
<dbReference type="EMBL" id="DF846523">
    <property type="protein sequence ID" value="GAT50580.1"/>
    <property type="molecule type" value="Genomic_DNA"/>
</dbReference>
<dbReference type="InterPro" id="IPR012338">
    <property type="entry name" value="Beta-lactam/transpept-like"/>
</dbReference>
<accession>A0ABQ0LHR1</accession>
<proteinExistence type="inferred from homology"/>
<evidence type="ECO:0000259" key="4">
    <source>
        <dbReference type="Pfam" id="PF00144"/>
    </source>
</evidence>
<dbReference type="SUPFAM" id="SSF52047">
    <property type="entry name" value="RNI-like"/>
    <property type="match status" value="1"/>
</dbReference>
<dbReference type="Gene3D" id="3.40.710.10">
    <property type="entry name" value="DD-peptidase/beta-lactamase superfamily"/>
    <property type="match status" value="1"/>
</dbReference>
<keyword evidence="6" id="KW-1185">Reference proteome</keyword>
<evidence type="ECO:0000256" key="3">
    <source>
        <dbReference type="SAM" id="MobiDB-lite"/>
    </source>
</evidence>
<dbReference type="Proteomes" id="UP000815677">
    <property type="component" value="Unassembled WGS sequence"/>
</dbReference>
<evidence type="ECO:0000313" key="6">
    <source>
        <dbReference type="Proteomes" id="UP000815677"/>
    </source>
</evidence>
<organism evidence="5 6">
    <name type="scientific">Mycena chlorophos</name>
    <name type="common">Agaric fungus</name>
    <name type="synonym">Agaricus chlorophos</name>
    <dbReference type="NCBI Taxonomy" id="658473"/>
    <lineage>
        <taxon>Eukaryota</taxon>
        <taxon>Fungi</taxon>
        <taxon>Dikarya</taxon>
        <taxon>Basidiomycota</taxon>
        <taxon>Agaricomycotina</taxon>
        <taxon>Agaricomycetes</taxon>
        <taxon>Agaricomycetidae</taxon>
        <taxon>Agaricales</taxon>
        <taxon>Marasmiineae</taxon>
        <taxon>Mycenaceae</taxon>
        <taxon>Mycena</taxon>
    </lineage>
</organism>
<dbReference type="InterPro" id="IPR050789">
    <property type="entry name" value="Diverse_Enzym_Activities"/>
</dbReference>